<protein>
    <submittedName>
        <fullName evidence="2">HDOD domain-containing protein</fullName>
    </submittedName>
</protein>
<dbReference type="SUPFAM" id="SSF109604">
    <property type="entry name" value="HD-domain/PDEase-like"/>
    <property type="match status" value="1"/>
</dbReference>
<dbReference type="Proteomes" id="UP000474778">
    <property type="component" value="Unassembled WGS sequence"/>
</dbReference>
<dbReference type="InterPro" id="IPR013976">
    <property type="entry name" value="HDOD"/>
</dbReference>
<comment type="caution">
    <text evidence="2">The sequence shown here is derived from an EMBL/GenBank/DDBJ whole genome shotgun (WGS) entry which is preliminary data.</text>
</comment>
<organism evidence="2 3">
    <name type="scientific">Shewanella insulae</name>
    <dbReference type="NCBI Taxonomy" id="2681496"/>
    <lineage>
        <taxon>Bacteria</taxon>
        <taxon>Pseudomonadati</taxon>
        <taxon>Pseudomonadota</taxon>
        <taxon>Gammaproteobacteria</taxon>
        <taxon>Alteromonadales</taxon>
        <taxon>Shewanellaceae</taxon>
        <taxon>Shewanella</taxon>
    </lineage>
</organism>
<accession>A0A6L7I1A2</accession>
<dbReference type="Pfam" id="PF08668">
    <property type="entry name" value="HDOD"/>
    <property type="match status" value="1"/>
</dbReference>
<sequence>MAKSIAGGVRPGIIIDIEHRLLKQLIVGKQKAAASMFDDLDRELENDANKLAIERDAVFERLSKQIQARQVYEAVSKQLITTVNTTLDNQLASPELLIQQAGINQNQMLVLELLQQKNLDLSRLRLLIADLPWLARDLTNMVNSPSFRHKRQQRSDVKVTEIKLVLNFIGVENLRLLIPYYCLRNWLPTGHANLLWTTRKLWRYAMVTGIAAKALAQLNEQDMATAYTSSLLYQLGVSVVLKNGAKVYESIWGNWLREASGSRDKELHDAVLATEFPAEDIYQQVLQHAHTLNWRLPELLDFAASGLTQTQKELDTCLSYSELSSEAALVARASCYAKVMMLEEMRLISPKEKQMMFDYYQLSEQEKIRLKGQNYRKLDLY</sequence>
<name>A0A6L7I1A2_9GAMM</name>
<dbReference type="EMBL" id="WRPA01000012">
    <property type="protein sequence ID" value="MXR69734.1"/>
    <property type="molecule type" value="Genomic_DNA"/>
</dbReference>
<evidence type="ECO:0000259" key="1">
    <source>
        <dbReference type="PROSITE" id="PS51833"/>
    </source>
</evidence>
<reference evidence="2 3" key="1">
    <citation type="submission" date="2019-12" db="EMBL/GenBank/DDBJ databases">
        <title>Shewanella insulae sp. nov., isolated from a tidal flat.</title>
        <authorList>
            <person name="Yoon J.-H."/>
        </authorList>
    </citation>
    <scope>NUCLEOTIDE SEQUENCE [LARGE SCALE GENOMIC DNA]</scope>
    <source>
        <strain evidence="2 3">JBTF-M18</strain>
    </source>
</reference>
<evidence type="ECO:0000313" key="2">
    <source>
        <dbReference type="EMBL" id="MXR69734.1"/>
    </source>
</evidence>
<dbReference type="Gene3D" id="1.10.3210.10">
    <property type="entry name" value="Hypothetical protein af1432"/>
    <property type="match status" value="1"/>
</dbReference>
<dbReference type="AlphaFoldDB" id="A0A6L7I1A2"/>
<feature type="domain" description="HDOD" evidence="1">
    <location>
        <begin position="100"/>
        <end position="310"/>
    </location>
</feature>
<dbReference type="PROSITE" id="PS51833">
    <property type="entry name" value="HDOD"/>
    <property type="match status" value="1"/>
</dbReference>
<evidence type="ECO:0000313" key="3">
    <source>
        <dbReference type="Proteomes" id="UP000474778"/>
    </source>
</evidence>
<proteinExistence type="predicted"/>
<gene>
    <name evidence="2" type="ORF">GNT65_13815</name>
</gene>
<dbReference type="RefSeq" id="WP_160797138.1">
    <property type="nucleotide sequence ID" value="NZ_CANMWR010000029.1"/>
</dbReference>
<keyword evidence="3" id="KW-1185">Reference proteome</keyword>